<keyword evidence="5 8" id="KW-1133">Transmembrane helix</keyword>
<feature type="compositionally biased region" description="Basic and acidic residues" evidence="7">
    <location>
        <begin position="644"/>
        <end position="660"/>
    </location>
</feature>
<reference evidence="12" key="1">
    <citation type="submission" date="2023-10" db="EMBL/GenBank/DDBJ databases">
        <authorList>
            <person name="Noh H."/>
        </authorList>
    </citation>
    <scope>NUCLEOTIDE SEQUENCE</scope>
    <source>
        <strain evidence="12">DUCC4014</strain>
    </source>
</reference>
<dbReference type="RefSeq" id="XP_062624702.1">
    <property type="nucleotide sequence ID" value="XM_062768718.1"/>
</dbReference>
<feature type="transmembrane region" description="Helical" evidence="8">
    <location>
        <begin position="522"/>
        <end position="543"/>
    </location>
</feature>
<evidence type="ECO:0000256" key="2">
    <source>
        <dbReference type="ARBA" id="ARBA00007883"/>
    </source>
</evidence>
<feature type="transmembrane region" description="Helical" evidence="8">
    <location>
        <begin position="299"/>
        <end position="320"/>
    </location>
</feature>
<dbReference type="InterPro" id="IPR053937">
    <property type="entry name" value="GOST_TM"/>
</dbReference>
<protein>
    <submittedName>
        <fullName evidence="12">Purtative protein</fullName>
    </submittedName>
</protein>
<keyword evidence="6 8" id="KW-0472">Membrane</keyword>
<keyword evidence="4 9" id="KW-0732">Signal</keyword>
<evidence type="ECO:0000256" key="6">
    <source>
        <dbReference type="ARBA" id="ARBA00023136"/>
    </source>
</evidence>
<dbReference type="GO" id="GO:0016020">
    <property type="term" value="C:membrane"/>
    <property type="evidence" value="ECO:0007669"/>
    <property type="project" value="UniProtKB-SubCell"/>
</dbReference>
<dbReference type="GO" id="GO:0005794">
    <property type="term" value="C:Golgi apparatus"/>
    <property type="evidence" value="ECO:0007669"/>
    <property type="project" value="TreeGrafter"/>
</dbReference>
<feature type="region of interest" description="Disordered" evidence="7">
    <location>
        <begin position="582"/>
        <end position="696"/>
    </location>
</feature>
<feature type="region of interest" description="Disordered" evidence="7">
    <location>
        <begin position="130"/>
        <end position="229"/>
    </location>
</feature>
<evidence type="ECO:0000313" key="12">
    <source>
        <dbReference type="EMBL" id="WOO78670.1"/>
    </source>
</evidence>
<accession>A0AAF0Y256</accession>
<gene>
    <name evidence="12" type="primary">SPAC26H5.07c</name>
    <name evidence="12" type="ORF">LOC62_02G002209</name>
</gene>
<dbReference type="PANTHER" id="PTHR21229:SF1">
    <property type="entry name" value="GH17801P"/>
    <property type="match status" value="1"/>
</dbReference>
<comment type="similarity">
    <text evidence="2">Belongs to the LU7TM family.</text>
</comment>
<organism evidence="12 13">
    <name type="scientific">Vanrija pseudolonga</name>
    <dbReference type="NCBI Taxonomy" id="143232"/>
    <lineage>
        <taxon>Eukaryota</taxon>
        <taxon>Fungi</taxon>
        <taxon>Dikarya</taxon>
        <taxon>Basidiomycota</taxon>
        <taxon>Agaricomycotina</taxon>
        <taxon>Tremellomycetes</taxon>
        <taxon>Trichosporonales</taxon>
        <taxon>Trichosporonaceae</taxon>
        <taxon>Vanrija</taxon>
    </lineage>
</organism>
<feature type="compositionally biased region" description="Basic and acidic residues" evidence="7">
    <location>
        <begin position="201"/>
        <end position="211"/>
    </location>
</feature>
<proteinExistence type="inferred from homology"/>
<feature type="compositionally biased region" description="Low complexity" evidence="7">
    <location>
        <begin position="661"/>
        <end position="673"/>
    </location>
</feature>
<feature type="transmembrane region" description="Helical" evidence="8">
    <location>
        <begin position="366"/>
        <end position="395"/>
    </location>
</feature>
<evidence type="ECO:0000259" key="10">
    <source>
        <dbReference type="Pfam" id="PF06814"/>
    </source>
</evidence>
<dbReference type="AlphaFoldDB" id="A0AAF0Y256"/>
<evidence type="ECO:0000256" key="4">
    <source>
        <dbReference type="ARBA" id="ARBA00022729"/>
    </source>
</evidence>
<feature type="domain" description="PTM1-like N-terminal" evidence="11">
    <location>
        <begin position="33"/>
        <end position="114"/>
    </location>
</feature>
<dbReference type="InterPro" id="IPR009637">
    <property type="entry name" value="GPR107/GPR108-like"/>
</dbReference>
<evidence type="ECO:0000256" key="1">
    <source>
        <dbReference type="ARBA" id="ARBA00004141"/>
    </source>
</evidence>
<dbReference type="PANTHER" id="PTHR21229">
    <property type="entry name" value="LUNG SEVEN TRANSMEMBRANE RECEPTOR"/>
    <property type="match status" value="1"/>
</dbReference>
<feature type="chain" id="PRO_5042087326" evidence="9">
    <location>
        <begin position="22"/>
        <end position="696"/>
    </location>
</feature>
<feature type="signal peptide" evidence="9">
    <location>
        <begin position="1"/>
        <end position="21"/>
    </location>
</feature>
<dbReference type="GeneID" id="87805457"/>
<comment type="subcellular location">
    <subcellularLocation>
        <location evidence="1">Membrane</location>
        <topology evidence="1">Multi-pass membrane protein</topology>
    </subcellularLocation>
</comment>
<dbReference type="Proteomes" id="UP000827549">
    <property type="component" value="Chromosome 2"/>
</dbReference>
<evidence type="ECO:0000256" key="8">
    <source>
        <dbReference type="SAM" id="Phobius"/>
    </source>
</evidence>
<dbReference type="InterPro" id="IPR053938">
    <property type="entry name" value="PTM1-like_N"/>
</dbReference>
<feature type="transmembrane region" description="Helical" evidence="8">
    <location>
        <begin position="481"/>
        <end position="502"/>
    </location>
</feature>
<sequence length="696" mass="76220">MRLSLPIAALGALGMASSALAYKTKIKDTDEFREVCTGMYGGKDAFVEVSFDGSSEGQVSLVIYEWEDAGFLGAHENGKDTLVDHPKTYICTTSALGNGLCTTDQLGQFIITLPPGRTINSTSIFTAAVKFDSPPPGSNSTKRAGGKWPPEALADQDKDKNDAEAESDIGDPPANGGHLSGPAEHAPQATQDDDPTPSTPEVHKPVDDEFASKPQTQTQTGGSSGSGGAGGSMVYMAPIHYLVPKTGYYCVGVVPITLVSHDRRVEERQKSNVHGAYSGEVLFRNQFQGELPASEYPKIGFYGFLSIVYVLLAIGWGILCAKHYHELLPMQYYISGTIVFLVIEMLALFAYYRFINKHGQGGGSTAFLILISVLNAARNSLSFFLLLIVAMGLSVVTPSLGTVMHRVWLLTGFHFVFGVMYAVGTVKVQIDSAALIMVIMFIFPLALTLTAFLMWIIISLNGTILHLQQRKQNFKLSMFQNLWRILIMAVIAVAAFFVISSISLSNRLDEDYAPRTWKYRWVLLDASLALIYLAVFASIAWLWRPTENNVRFAMSTELAQDEADAEDYEIDALAQHRPEGLSLEPDSEYQHIHGEPGTEDERKRLYDGPSASGGGGGARREIHDDNVVFAMGDDSDDSDDDDHEGTHLKKAGERERDRSHSGQSSRRSSGSAGRFRDSVSVEEEEVEVRRPKDKAD</sequence>
<keyword evidence="3 8" id="KW-0812">Transmembrane</keyword>
<evidence type="ECO:0000259" key="11">
    <source>
        <dbReference type="Pfam" id="PF21902"/>
    </source>
</evidence>
<keyword evidence="13" id="KW-1185">Reference proteome</keyword>
<evidence type="ECO:0000313" key="13">
    <source>
        <dbReference type="Proteomes" id="UP000827549"/>
    </source>
</evidence>
<feature type="compositionally biased region" description="Acidic residues" evidence="7">
    <location>
        <begin position="633"/>
        <end position="643"/>
    </location>
</feature>
<evidence type="ECO:0000256" key="5">
    <source>
        <dbReference type="ARBA" id="ARBA00022989"/>
    </source>
</evidence>
<evidence type="ECO:0000256" key="9">
    <source>
        <dbReference type="SAM" id="SignalP"/>
    </source>
</evidence>
<evidence type="ECO:0000256" key="7">
    <source>
        <dbReference type="SAM" id="MobiDB-lite"/>
    </source>
</evidence>
<feature type="transmembrane region" description="Helical" evidence="8">
    <location>
        <begin position="432"/>
        <end position="460"/>
    </location>
</feature>
<dbReference type="Pfam" id="PF06814">
    <property type="entry name" value="GOST_TM"/>
    <property type="match status" value="1"/>
</dbReference>
<dbReference type="GO" id="GO:0005829">
    <property type="term" value="C:cytosol"/>
    <property type="evidence" value="ECO:0007669"/>
    <property type="project" value="GOC"/>
</dbReference>
<feature type="transmembrane region" description="Helical" evidence="8">
    <location>
        <begin position="407"/>
        <end position="426"/>
    </location>
</feature>
<feature type="compositionally biased region" description="Basic and acidic residues" evidence="7">
    <location>
        <begin position="687"/>
        <end position="696"/>
    </location>
</feature>
<dbReference type="EMBL" id="CP086715">
    <property type="protein sequence ID" value="WOO78670.1"/>
    <property type="molecule type" value="Genomic_DNA"/>
</dbReference>
<feature type="transmembrane region" description="Helical" evidence="8">
    <location>
        <begin position="332"/>
        <end position="354"/>
    </location>
</feature>
<evidence type="ECO:0000256" key="3">
    <source>
        <dbReference type="ARBA" id="ARBA00022692"/>
    </source>
</evidence>
<name>A0AAF0Y256_9TREE</name>
<dbReference type="Pfam" id="PF21902">
    <property type="entry name" value="PTM1-like_N"/>
    <property type="match status" value="1"/>
</dbReference>
<feature type="compositionally biased region" description="Basic and acidic residues" evidence="7">
    <location>
        <begin position="588"/>
        <end position="606"/>
    </location>
</feature>
<feature type="domain" description="GOST seven transmembrane" evidence="10">
    <location>
        <begin position="297"/>
        <end position="549"/>
    </location>
</feature>
<dbReference type="GO" id="GO:0042147">
    <property type="term" value="P:retrograde transport, endosome to Golgi"/>
    <property type="evidence" value="ECO:0007669"/>
    <property type="project" value="TreeGrafter"/>
</dbReference>